<dbReference type="FunFam" id="3.90.550.10:FF:000237">
    <property type="entry name" value="WGS project CABT00000000 data, contig 2.1"/>
    <property type="match status" value="1"/>
</dbReference>
<dbReference type="GO" id="GO:0006487">
    <property type="term" value="P:protein N-linked glycosylation"/>
    <property type="evidence" value="ECO:0007669"/>
    <property type="project" value="TreeGrafter"/>
</dbReference>
<dbReference type="RefSeq" id="XP_043155685.1">
    <property type="nucleotide sequence ID" value="XM_043299750.1"/>
</dbReference>
<dbReference type="Proteomes" id="UP001043456">
    <property type="component" value="Unassembled WGS sequence"/>
</dbReference>
<name>A0A9P3ETD4_9EURO</name>
<keyword evidence="5" id="KW-1185">Reference proteome</keyword>
<dbReference type="InterPro" id="IPR029044">
    <property type="entry name" value="Nucleotide-diphossugar_trans"/>
</dbReference>
<comment type="caution">
    <text evidence="4">The sequence shown here is derived from an EMBL/GenBank/DDBJ whole genome shotgun (WGS) entry which is preliminary data.</text>
</comment>
<dbReference type="Gene3D" id="3.90.550.10">
    <property type="entry name" value="Spore Coat Polysaccharide Biosynthesis Protein SpsA, Chain A"/>
    <property type="match status" value="1"/>
</dbReference>
<dbReference type="GO" id="GO:0000139">
    <property type="term" value="C:Golgi membrane"/>
    <property type="evidence" value="ECO:0007669"/>
    <property type="project" value="TreeGrafter"/>
</dbReference>
<dbReference type="AlphaFoldDB" id="A0A9P3ETD4"/>
<protein>
    <recommendedName>
        <fullName evidence="6">Galactosyl transferase GMA12/MNN10 family-domain-containing protein</fullName>
    </recommendedName>
</protein>
<evidence type="ECO:0000256" key="2">
    <source>
        <dbReference type="ARBA" id="ARBA00022676"/>
    </source>
</evidence>
<keyword evidence="3" id="KW-0808">Transferase</keyword>
<dbReference type="GeneID" id="67002405"/>
<dbReference type="SUPFAM" id="SSF53448">
    <property type="entry name" value="Nucleotide-diphospho-sugar transferases"/>
    <property type="match status" value="1"/>
</dbReference>
<sequence length="270" mass="31461">MLSETESELIYLECTKKQAGIAKVSILYGDSNPAYERALRTHEEHNRLHCYSMRLLRTPILDGYWTKPAYILSVLLDELGKPADERLRWLAWIDADTVILNYKLPLEMFLPPEDDPSFNDVHLLVTHDWNGLNNGVFPIRVSSLAVELLADIVAYRDFRGDTELTFQDQSAMENMLQESKFSKHVIKVPQRWFNAYMSWDNKELQPHQVRPGDLLVHFAGIGDREKNINRSCELSEMHDPEWDIDATYTAYPREVSEFWASAKEERLEQQ</sequence>
<dbReference type="OrthoDB" id="1470350at2759"/>
<gene>
    <name evidence="4" type="ORF">Asppvi_003793</name>
</gene>
<proteinExistence type="inferred from homology"/>
<dbReference type="PANTHER" id="PTHR31306">
    <property type="entry name" value="ALPHA-1,6-MANNOSYLTRANSFERASE MNN11-RELATED"/>
    <property type="match status" value="1"/>
</dbReference>
<keyword evidence="2" id="KW-0328">Glycosyltransferase</keyword>
<evidence type="ECO:0000256" key="3">
    <source>
        <dbReference type="ARBA" id="ARBA00022679"/>
    </source>
</evidence>
<organism evidence="4 5">
    <name type="scientific">Aspergillus pseudoviridinutans</name>
    <dbReference type="NCBI Taxonomy" id="1517512"/>
    <lineage>
        <taxon>Eukaryota</taxon>
        <taxon>Fungi</taxon>
        <taxon>Dikarya</taxon>
        <taxon>Ascomycota</taxon>
        <taxon>Pezizomycotina</taxon>
        <taxon>Eurotiomycetes</taxon>
        <taxon>Eurotiomycetidae</taxon>
        <taxon>Eurotiales</taxon>
        <taxon>Aspergillaceae</taxon>
        <taxon>Aspergillus</taxon>
        <taxon>Aspergillus subgen. Fumigati</taxon>
    </lineage>
</organism>
<evidence type="ECO:0000313" key="4">
    <source>
        <dbReference type="EMBL" id="GIJ84938.1"/>
    </source>
</evidence>
<evidence type="ECO:0000313" key="5">
    <source>
        <dbReference type="Proteomes" id="UP001043456"/>
    </source>
</evidence>
<dbReference type="Pfam" id="PF05637">
    <property type="entry name" value="Glyco_transf_34"/>
    <property type="match status" value="1"/>
</dbReference>
<dbReference type="GO" id="GO:0016757">
    <property type="term" value="F:glycosyltransferase activity"/>
    <property type="evidence" value="ECO:0007669"/>
    <property type="project" value="UniProtKB-KW"/>
</dbReference>
<evidence type="ECO:0000256" key="1">
    <source>
        <dbReference type="ARBA" id="ARBA00005664"/>
    </source>
</evidence>
<reference evidence="4 5" key="1">
    <citation type="submission" date="2018-10" db="EMBL/GenBank/DDBJ databases">
        <title>Pan-genome distribution and transcriptional activeness of fungal secondary metabolism genes in Aspergillus section Fumigati.</title>
        <authorList>
            <person name="Takahashi H."/>
            <person name="Umemura M."/>
            <person name="Ninomiya A."/>
            <person name="Kusuya Y."/>
            <person name="Urayama S."/>
            <person name="Shimizu M."/>
            <person name="Watanabe A."/>
            <person name="Kamei K."/>
            <person name="Yaguchi T."/>
            <person name="Hagiwara D."/>
        </authorList>
    </citation>
    <scope>NUCLEOTIDE SEQUENCE [LARGE SCALE GENOMIC DNA]</scope>
    <source>
        <strain evidence="4 5">IFM 55266</strain>
    </source>
</reference>
<dbReference type="EMBL" id="BHVY01000003">
    <property type="protein sequence ID" value="GIJ84938.1"/>
    <property type="molecule type" value="Genomic_DNA"/>
</dbReference>
<accession>A0A9P3ETD4</accession>
<evidence type="ECO:0008006" key="6">
    <source>
        <dbReference type="Google" id="ProtNLM"/>
    </source>
</evidence>
<comment type="similarity">
    <text evidence="1">Belongs to the glycosyltransferase 34 family.</text>
</comment>
<dbReference type="PANTHER" id="PTHR31306:SF8">
    <property type="entry name" value="GLYCOSYLTRANSFERASE FAMILY 34 PROTEIN"/>
    <property type="match status" value="1"/>
</dbReference>
<dbReference type="InterPro" id="IPR008630">
    <property type="entry name" value="Glyco_trans_34"/>
</dbReference>